<reference evidence="2" key="1">
    <citation type="journal article" date="2022" name="Int. J. Mol. Sci.">
        <title>Phenotypic and genotypic virulence characterisation of Staphylococcus pettenkoferi strains isolated from human bloodstream and diabetic foot infections.</title>
        <authorList>
            <person name="Magnan C."/>
        </authorList>
    </citation>
    <scope>NUCLEOTIDE SEQUENCE</scope>
    <source>
        <strain evidence="2">NSP020P</strain>
    </source>
</reference>
<sequence>MMKERGRIELLWRTEKYRVLWYSHRTYDEIRERLKGDPSYKEIEQLIIQALKYEPKKNNIINSADHMWGYFKNEATSEEKKHYKQLKLGFKNGKRPAADLRLYLRELAQRYESDYLLESRILQ</sequence>
<dbReference type="InterPro" id="IPR013560">
    <property type="entry name" value="DUF1722"/>
</dbReference>
<evidence type="ECO:0000313" key="2">
    <source>
        <dbReference type="EMBL" id="MCY1593963.1"/>
    </source>
</evidence>
<dbReference type="Proteomes" id="UP001081438">
    <property type="component" value="Unassembled WGS sequence"/>
</dbReference>
<dbReference type="Pfam" id="PF08349">
    <property type="entry name" value="DUF1722"/>
    <property type="match status" value="1"/>
</dbReference>
<gene>
    <name evidence="2" type="ORF">NW112_01755</name>
</gene>
<accession>A0A9Q4D437</accession>
<dbReference type="RefSeq" id="WP_268210620.1">
    <property type="nucleotide sequence ID" value="NZ_JANSKK010000005.1"/>
</dbReference>
<organism evidence="2 3">
    <name type="scientific">Staphylococcus pettenkoferi</name>
    <dbReference type="NCBI Taxonomy" id="170573"/>
    <lineage>
        <taxon>Bacteria</taxon>
        <taxon>Bacillati</taxon>
        <taxon>Bacillota</taxon>
        <taxon>Bacilli</taxon>
        <taxon>Bacillales</taxon>
        <taxon>Staphylococcaceae</taxon>
        <taxon>Staphylococcus</taxon>
    </lineage>
</organism>
<evidence type="ECO:0000313" key="3">
    <source>
        <dbReference type="Proteomes" id="UP001081438"/>
    </source>
</evidence>
<evidence type="ECO:0000259" key="1">
    <source>
        <dbReference type="Pfam" id="PF08349"/>
    </source>
</evidence>
<dbReference type="AlphaFoldDB" id="A0A9Q4D437"/>
<comment type="caution">
    <text evidence="2">The sequence shown here is derived from an EMBL/GenBank/DDBJ whole genome shotgun (WGS) entry which is preliminary data.</text>
</comment>
<dbReference type="EMBL" id="JANSKX010000004">
    <property type="protein sequence ID" value="MCY1593963.1"/>
    <property type="molecule type" value="Genomic_DNA"/>
</dbReference>
<feature type="domain" description="DUF1722" evidence="1">
    <location>
        <begin position="16"/>
        <end position="123"/>
    </location>
</feature>
<name>A0A9Q4D437_9STAP</name>
<proteinExistence type="predicted"/>
<protein>
    <submittedName>
        <fullName evidence="2">YbgA family protein</fullName>
    </submittedName>
</protein>